<dbReference type="OrthoDB" id="4062651at2759"/>
<keyword evidence="3" id="KW-1185">Reference proteome</keyword>
<dbReference type="AlphaFoldDB" id="A0A2V1DHG8"/>
<dbReference type="GO" id="GO:0005524">
    <property type="term" value="F:ATP binding"/>
    <property type="evidence" value="ECO:0007669"/>
    <property type="project" value="InterPro"/>
</dbReference>
<sequence>MNENIPPYAPIDLYLGDCDASLTIMSHGKRFHIFFDPEDIQGPDGDEGLMQIFLSYKERMDDELNAMVELEEWMLEPCVTFMNKLAPALPSSRPLSLAEYFNPETFILRLVRGENGLEAVRCPDDPSIIQFITPKVALSDPIVSDAISKGVPCIKASQLVAIEGPDALGIHYDQVPRTVRTLEKESKYHFKRAFDRESLTRELEILLQLQNISFPEALHVSKLGGLVMWDDELSIMGILVDYVDDSHVLDNAAKDASEHDREKWARQIHGIVNTLHNAGIVWGDVKPDNILVDSKMDAWVIDFGGGHTEGWVDAELMETKEGDLQGLRNLDEFLKV</sequence>
<name>A0A2V1DHG8_9PLEO</name>
<dbReference type="Proteomes" id="UP000244855">
    <property type="component" value="Unassembled WGS sequence"/>
</dbReference>
<gene>
    <name evidence="2" type="ORF">DM02DRAFT_730455</name>
</gene>
<dbReference type="Pfam" id="PF00069">
    <property type="entry name" value="Pkinase"/>
    <property type="match status" value="1"/>
</dbReference>
<reference evidence="2 3" key="1">
    <citation type="journal article" date="2018" name="Sci. Rep.">
        <title>Comparative genomics provides insights into the lifestyle and reveals functional heterogeneity of dark septate endophytic fungi.</title>
        <authorList>
            <person name="Knapp D.G."/>
            <person name="Nemeth J.B."/>
            <person name="Barry K."/>
            <person name="Hainaut M."/>
            <person name="Henrissat B."/>
            <person name="Johnson J."/>
            <person name="Kuo A."/>
            <person name="Lim J.H.P."/>
            <person name="Lipzen A."/>
            <person name="Nolan M."/>
            <person name="Ohm R.A."/>
            <person name="Tamas L."/>
            <person name="Grigoriev I.V."/>
            <person name="Spatafora J.W."/>
            <person name="Nagy L.G."/>
            <person name="Kovacs G.M."/>
        </authorList>
    </citation>
    <scope>NUCLEOTIDE SEQUENCE [LARGE SCALE GENOMIC DNA]</scope>
    <source>
        <strain evidence="2 3">DSE2036</strain>
    </source>
</reference>
<accession>A0A2V1DHG8</accession>
<evidence type="ECO:0000313" key="3">
    <source>
        <dbReference type="Proteomes" id="UP000244855"/>
    </source>
</evidence>
<dbReference type="EMBL" id="KZ805432">
    <property type="protein sequence ID" value="PVH97616.1"/>
    <property type="molecule type" value="Genomic_DNA"/>
</dbReference>
<dbReference type="InterPro" id="IPR011009">
    <property type="entry name" value="Kinase-like_dom_sf"/>
</dbReference>
<dbReference type="PROSITE" id="PS50011">
    <property type="entry name" value="PROTEIN_KINASE_DOM"/>
    <property type="match status" value="1"/>
</dbReference>
<protein>
    <recommendedName>
        <fullName evidence="1">Protein kinase domain-containing protein</fullName>
    </recommendedName>
</protein>
<dbReference type="GO" id="GO:0004672">
    <property type="term" value="F:protein kinase activity"/>
    <property type="evidence" value="ECO:0007669"/>
    <property type="project" value="InterPro"/>
</dbReference>
<dbReference type="Gene3D" id="1.10.510.10">
    <property type="entry name" value="Transferase(Phosphotransferase) domain 1"/>
    <property type="match status" value="1"/>
</dbReference>
<dbReference type="SUPFAM" id="SSF56112">
    <property type="entry name" value="Protein kinase-like (PK-like)"/>
    <property type="match status" value="1"/>
</dbReference>
<proteinExistence type="predicted"/>
<dbReference type="STRING" id="97972.A0A2V1DHG8"/>
<evidence type="ECO:0000259" key="1">
    <source>
        <dbReference type="PROSITE" id="PS50011"/>
    </source>
</evidence>
<evidence type="ECO:0000313" key="2">
    <source>
        <dbReference type="EMBL" id="PVH97616.1"/>
    </source>
</evidence>
<feature type="domain" description="Protein kinase" evidence="1">
    <location>
        <begin position="157"/>
        <end position="336"/>
    </location>
</feature>
<dbReference type="InterPro" id="IPR000719">
    <property type="entry name" value="Prot_kinase_dom"/>
</dbReference>
<organism evidence="2 3">
    <name type="scientific">Periconia macrospinosa</name>
    <dbReference type="NCBI Taxonomy" id="97972"/>
    <lineage>
        <taxon>Eukaryota</taxon>
        <taxon>Fungi</taxon>
        <taxon>Dikarya</taxon>
        <taxon>Ascomycota</taxon>
        <taxon>Pezizomycotina</taxon>
        <taxon>Dothideomycetes</taxon>
        <taxon>Pleosporomycetidae</taxon>
        <taxon>Pleosporales</taxon>
        <taxon>Massarineae</taxon>
        <taxon>Periconiaceae</taxon>
        <taxon>Periconia</taxon>
    </lineage>
</organism>